<evidence type="ECO:0000256" key="6">
    <source>
        <dbReference type="SAM" id="MobiDB-lite"/>
    </source>
</evidence>
<dbReference type="GO" id="GO:0048205">
    <property type="term" value="P:COPI coating of Golgi vesicle"/>
    <property type="evidence" value="ECO:0007669"/>
    <property type="project" value="TreeGrafter"/>
</dbReference>
<evidence type="ECO:0000256" key="5">
    <source>
        <dbReference type="PROSITE-ProRule" id="PRU00288"/>
    </source>
</evidence>
<proteinExistence type="predicted"/>
<name>A0A3G2S7I3_MALR7</name>
<feature type="region of interest" description="Disordered" evidence="6">
    <location>
        <begin position="276"/>
        <end position="298"/>
    </location>
</feature>
<feature type="compositionally biased region" description="Polar residues" evidence="6">
    <location>
        <begin position="348"/>
        <end position="385"/>
    </location>
</feature>
<evidence type="ECO:0000256" key="1">
    <source>
        <dbReference type="ARBA" id="ARBA00022468"/>
    </source>
</evidence>
<dbReference type="CDD" id="cd08831">
    <property type="entry name" value="ArfGap_ArfGap2_3_like"/>
    <property type="match status" value="1"/>
</dbReference>
<keyword evidence="1" id="KW-0343">GTPase activation</keyword>
<dbReference type="Proteomes" id="UP000269793">
    <property type="component" value="Chromosome IV"/>
</dbReference>
<dbReference type="STRING" id="425264.A0A3G2S7I3"/>
<evidence type="ECO:0000256" key="4">
    <source>
        <dbReference type="ARBA" id="ARBA00022833"/>
    </source>
</evidence>
<sequence length="481" mass="51568">MAATGPPKEQIAEIFKSFKNSHKLNKVCFDCGAKNPTWASATFAVYICLDCSSVHRNMGVHITFVRSTNLDSWSWPQLRLMKVGGNGAASDFFAAHGGNALLVPSTEGKVKYTSAVAQRYKEELNRRAVQDAGALGIRAPFSVSGTASGSTAKSATASKSADDMDFFDEWDSTIPSNESVPEPTPSMAETKSAHATDYTPPEPTHAPAPAPMAPRPVSSAGLRAKTRPTGTLGAVRGTSSTSARPTKLGLGVRKAAAPLNFDEAERRMKLEQEKAMQAAKEAQEQAATAEPQTDVSEDPAVLETPKETTAAVPRSPVGAKSKITSNAGVDRLGMGFTRLGIAQARNNASMQNKSAANVSSTTEANESNYARQNFASQKSISSDQYFQRGGYDPNLSDETKARLASFQGQTSISSNQYFGREEDEEGDEPVETDDFSDFEASARAYYRKIMSNPDVQNGIDKIRSGALKLSQYLEDLSRNGA</sequence>
<evidence type="ECO:0000313" key="9">
    <source>
        <dbReference type="Proteomes" id="UP000269793"/>
    </source>
</evidence>
<dbReference type="InterPro" id="IPR001164">
    <property type="entry name" value="ArfGAP_dom"/>
</dbReference>
<feature type="domain" description="Arf-GAP" evidence="7">
    <location>
        <begin position="9"/>
        <end position="124"/>
    </location>
</feature>
<feature type="region of interest" description="Disordered" evidence="6">
    <location>
        <begin position="412"/>
        <end position="437"/>
    </location>
</feature>
<dbReference type="VEuPathDB" id="FungiDB:DNF11_2332"/>
<dbReference type="GO" id="GO:0000139">
    <property type="term" value="C:Golgi membrane"/>
    <property type="evidence" value="ECO:0007669"/>
    <property type="project" value="GOC"/>
</dbReference>
<dbReference type="EMBL" id="CP033151">
    <property type="protein sequence ID" value="AYO43282.1"/>
    <property type="molecule type" value="Genomic_DNA"/>
</dbReference>
<gene>
    <name evidence="8" type="primary">glo3</name>
    <name evidence="8" type="ORF">DNF11_2332</name>
</gene>
<dbReference type="PANTHER" id="PTHR45686">
    <property type="entry name" value="ADP-RIBOSYLATION FACTOR GTPASE ACTIVATING PROTEIN 3, ISOFORM H-RELATED"/>
    <property type="match status" value="1"/>
</dbReference>
<dbReference type="AlphaFoldDB" id="A0A3G2S7I3"/>
<dbReference type="PRINTS" id="PR00405">
    <property type="entry name" value="REVINTRACTNG"/>
</dbReference>
<accession>A0A3G2S7I3</accession>
<evidence type="ECO:0000259" key="7">
    <source>
        <dbReference type="PROSITE" id="PS50115"/>
    </source>
</evidence>
<dbReference type="PANTHER" id="PTHR45686:SF4">
    <property type="entry name" value="ADP-RIBOSYLATION FACTOR GTPASE ACTIVATING PROTEIN 3, ISOFORM H"/>
    <property type="match status" value="1"/>
</dbReference>
<dbReference type="InterPro" id="IPR038508">
    <property type="entry name" value="ArfGAP_dom_sf"/>
</dbReference>
<feature type="compositionally biased region" description="Acidic residues" evidence="6">
    <location>
        <begin position="421"/>
        <end position="437"/>
    </location>
</feature>
<dbReference type="SUPFAM" id="SSF57863">
    <property type="entry name" value="ArfGap/RecO-like zinc finger"/>
    <property type="match status" value="1"/>
</dbReference>
<evidence type="ECO:0000256" key="3">
    <source>
        <dbReference type="ARBA" id="ARBA00022771"/>
    </source>
</evidence>
<keyword evidence="2" id="KW-0479">Metal-binding</keyword>
<protein>
    <submittedName>
        <fullName evidence="8">ADP-ribosylation factor GTPase-activating protein glo3</fullName>
    </submittedName>
</protein>
<dbReference type="Pfam" id="PF01412">
    <property type="entry name" value="ArfGap"/>
    <property type="match status" value="1"/>
</dbReference>
<dbReference type="PROSITE" id="PS50115">
    <property type="entry name" value="ARFGAP"/>
    <property type="match status" value="1"/>
</dbReference>
<dbReference type="GO" id="GO:0005096">
    <property type="term" value="F:GTPase activator activity"/>
    <property type="evidence" value="ECO:0007669"/>
    <property type="project" value="UniProtKB-KW"/>
</dbReference>
<dbReference type="SMART" id="SM00105">
    <property type="entry name" value="ArfGap"/>
    <property type="match status" value="1"/>
</dbReference>
<dbReference type="Gene3D" id="1.10.220.150">
    <property type="entry name" value="Arf GTPase activating protein"/>
    <property type="match status" value="1"/>
</dbReference>
<evidence type="ECO:0000256" key="2">
    <source>
        <dbReference type="ARBA" id="ARBA00022723"/>
    </source>
</evidence>
<dbReference type="InterPro" id="IPR037278">
    <property type="entry name" value="ARFGAP/RecO"/>
</dbReference>
<keyword evidence="9" id="KW-1185">Reference proteome</keyword>
<dbReference type="GO" id="GO:0008270">
    <property type="term" value="F:zinc ion binding"/>
    <property type="evidence" value="ECO:0007669"/>
    <property type="project" value="UniProtKB-KW"/>
</dbReference>
<evidence type="ECO:0000313" key="8">
    <source>
        <dbReference type="EMBL" id="AYO43282.1"/>
    </source>
</evidence>
<organism evidence="8 9">
    <name type="scientific">Malassezia restricta (strain ATCC 96810 / NBRC 103918 / CBS 7877)</name>
    <name type="common">Seborrheic dermatitis infection agent</name>
    <dbReference type="NCBI Taxonomy" id="425264"/>
    <lineage>
        <taxon>Eukaryota</taxon>
        <taxon>Fungi</taxon>
        <taxon>Dikarya</taxon>
        <taxon>Basidiomycota</taxon>
        <taxon>Ustilaginomycotina</taxon>
        <taxon>Malasseziomycetes</taxon>
        <taxon>Malasseziales</taxon>
        <taxon>Malasseziaceae</taxon>
        <taxon>Malassezia</taxon>
    </lineage>
</organism>
<keyword evidence="3 5" id="KW-0863">Zinc-finger</keyword>
<keyword evidence="4" id="KW-0862">Zinc</keyword>
<feature type="compositionally biased region" description="Pro residues" evidence="6">
    <location>
        <begin position="200"/>
        <end position="214"/>
    </location>
</feature>
<reference evidence="8 9" key="1">
    <citation type="submission" date="2018-10" db="EMBL/GenBank/DDBJ databases">
        <title>Complete genome sequence of Malassezia restricta CBS 7877.</title>
        <authorList>
            <person name="Morand S.C."/>
            <person name="Bertignac M."/>
            <person name="Iltis A."/>
            <person name="Kolder I."/>
            <person name="Pirovano W."/>
            <person name="Jourdain R."/>
            <person name="Clavaud C."/>
        </authorList>
    </citation>
    <scope>NUCLEOTIDE SEQUENCE [LARGE SCALE GENOMIC DNA]</scope>
    <source>
        <strain evidence="8 9">CBS 7877</strain>
    </source>
</reference>
<feature type="region of interest" description="Disordered" evidence="6">
    <location>
        <begin position="348"/>
        <end position="396"/>
    </location>
</feature>
<feature type="compositionally biased region" description="Low complexity" evidence="6">
    <location>
        <begin position="276"/>
        <end position="293"/>
    </location>
</feature>
<dbReference type="OrthoDB" id="983479at2759"/>
<feature type="region of interest" description="Disordered" evidence="6">
    <location>
        <begin position="167"/>
        <end position="245"/>
    </location>
</feature>